<proteinExistence type="predicted"/>
<gene>
    <name evidence="1" type="ORF">GCM10011517_12030</name>
</gene>
<organism evidence="1 2">
    <name type="scientific">Actibacterium pelagium</name>
    <dbReference type="NCBI Taxonomy" id="2029103"/>
    <lineage>
        <taxon>Bacteria</taxon>
        <taxon>Pseudomonadati</taxon>
        <taxon>Pseudomonadota</taxon>
        <taxon>Alphaproteobacteria</taxon>
        <taxon>Rhodobacterales</taxon>
        <taxon>Roseobacteraceae</taxon>
        <taxon>Actibacterium</taxon>
    </lineage>
</organism>
<dbReference type="Proteomes" id="UP000606730">
    <property type="component" value="Unassembled WGS sequence"/>
</dbReference>
<evidence type="ECO:0000313" key="1">
    <source>
        <dbReference type="EMBL" id="GGE45934.1"/>
    </source>
</evidence>
<dbReference type="AlphaFoldDB" id="A0A917AEX9"/>
<evidence type="ECO:0000313" key="2">
    <source>
        <dbReference type="Proteomes" id="UP000606730"/>
    </source>
</evidence>
<name>A0A917AEX9_9RHOB</name>
<reference evidence="1" key="2">
    <citation type="submission" date="2020-09" db="EMBL/GenBank/DDBJ databases">
        <authorList>
            <person name="Sun Q."/>
            <person name="Zhou Y."/>
        </authorList>
    </citation>
    <scope>NUCLEOTIDE SEQUENCE</scope>
    <source>
        <strain evidence="1">CGMCC 1.16012</strain>
    </source>
</reference>
<sequence>MVLVPSEISGGGKIDVRGLSFNPIVLPEPINVAGPRCGVFRWDFPPVSVGARYLGRPVRFERGH</sequence>
<dbReference type="EMBL" id="BMKN01000001">
    <property type="protein sequence ID" value="GGE45934.1"/>
    <property type="molecule type" value="Genomic_DNA"/>
</dbReference>
<keyword evidence="2" id="KW-1185">Reference proteome</keyword>
<reference evidence="1" key="1">
    <citation type="journal article" date="2014" name="Int. J. Syst. Evol. Microbiol.">
        <title>Complete genome sequence of Corynebacterium casei LMG S-19264T (=DSM 44701T), isolated from a smear-ripened cheese.</title>
        <authorList>
            <consortium name="US DOE Joint Genome Institute (JGI-PGF)"/>
            <person name="Walter F."/>
            <person name="Albersmeier A."/>
            <person name="Kalinowski J."/>
            <person name="Ruckert C."/>
        </authorList>
    </citation>
    <scope>NUCLEOTIDE SEQUENCE</scope>
    <source>
        <strain evidence="1">CGMCC 1.16012</strain>
    </source>
</reference>
<comment type="caution">
    <text evidence="1">The sequence shown here is derived from an EMBL/GenBank/DDBJ whole genome shotgun (WGS) entry which is preliminary data.</text>
</comment>
<accession>A0A917AEX9</accession>
<protein>
    <submittedName>
        <fullName evidence="1">Uncharacterized protein</fullName>
    </submittedName>
</protein>